<dbReference type="AlphaFoldDB" id="A0AAC9K7P5"/>
<feature type="domain" description="DUF3597" evidence="2">
    <location>
        <begin position="3"/>
        <end position="132"/>
    </location>
</feature>
<name>A0AAC9K7P5_9PROT</name>
<organism evidence="3 4">
    <name type="scientific">Granulibacter bethesdensis</name>
    <dbReference type="NCBI Taxonomy" id="364410"/>
    <lineage>
        <taxon>Bacteria</taxon>
        <taxon>Pseudomonadati</taxon>
        <taxon>Pseudomonadota</taxon>
        <taxon>Alphaproteobacteria</taxon>
        <taxon>Acetobacterales</taxon>
        <taxon>Acetobacteraceae</taxon>
        <taxon>Granulibacter</taxon>
    </lineage>
</organism>
<evidence type="ECO:0000256" key="1">
    <source>
        <dbReference type="SAM" id="MobiDB-lite"/>
    </source>
</evidence>
<sequence>MSLFNSIVDKIVHYASNLVSGAKADPASAKPEPGETSTASSGAVSGTGSSLQSVDIGATLSRLAEQHGQGLNWQSSIVDLLKLLGLDSSLQARQTLANELNVHAGEAGSAEQNIALHQAVVQKLAAHGGKWPG</sequence>
<feature type="region of interest" description="Disordered" evidence="1">
    <location>
        <begin position="22"/>
        <end position="51"/>
    </location>
</feature>
<accession>A0AAC9K7P5</accession>
<evidence type="ECO:0000313" key="4">
    <source>
        <dbReference type="Proteomes" id="UP000182373"/>
    </source>
</evidence>
<evidence type="ECO:0000313" key="3">
    <source>
        <dbReference type="EMBL" id="APH54976.1"/>
    </source>
</evidence>
<dbReference type="Pfam" id="PF12200">
    <property type="entry name" value="DUF3597"/>
    <property type="match status" value="1"/>
</dbReference>
<dbReference type="Proteomes" id="UP000182373">
    <property type="component" value="Chromosome"/>
</dbReference>
<evidence type="ECO:0000259" key="2">
    <source>
        <dbReference type="Pfam" id="PF12200"/>
    </source>
</evidence>
<proteinExistence type="predicted"/>
<dbReference type="SUPFAM" id="SSF158634">
    <property type="entry name" value="RPA2825-like"/>
    <property type="match status" value="1"/>
</dbReference>
<protein>
    <recommendedName>
        <fullName evidence="2">DUF3597 domain-containing protein</fullName>
    </recommendedName>
</protein>
<feature type="compositionally biased region" description="Low complexity" evidence="1">
    <location>
        <begin position="36"/>
        <end position="50"/>
    </location>
</feature>
<gene>
    <name evidence="3" type="ORF">GbCGDNIH9_1675</name>
</gene>
<dbReference type="RefSeq" id="WP_072572878.1">
    <property type="nucleotide sequence ID" value="NZ_CP018191.1"/>
</dbReference>
<dbReference type="EMBL" id="CP018191">
    <property type="protein sequence ID" value="APH54976.1"/>
    <property type="molecule type" value="Genomic_DNA"/>
</dbReference>
<dbReference type="InterPro" id="IPR022016">
    <property type="entry name" value="DUF3597"/>
</dbReference>
<reference evidence="4" key="1">
    <citation type="submission" date="2016-11" db="EMBL/GenBank/DDBJ databases">
        <title>Comparative genomic and phenotypic analysis of Granulibacter bethesdensis clinical isolates from patients with chronic granulomatous disease.</title>
        <authorList>
            <person name="Zarember K.A."/>
            <person name="Porcella S.F."/>
            <person name="Chu J."/>
            <person name="Ding L."/>
            <person name="Dahlstrom E."/>
            <person name="Barbian K."/>
            <person name="Martens C."/>
            <person name="Sykora L."/>
            <person name="Kramer S."/>
            <person name="Pettinato A.M."/>
            <person name="Hong H."/>
            <person name="Wald G."/>
            <person name="Berg L.J."/>
            <person name="Rogge L.S."/>
            <person name="Greenberg D.E."/>
            <person name="Falcone E.L."/>
            <person name="Neves J.F."/>
            <person name="Simoes M.J."/>
            <person name="Casal M."/>
            <person name="Rodriguez-Lopez F.C."/>
            <person name="Zelazny A."/>
            <person name="Gallin J.I."/>
            <person name="Holland S.M."/>
        </authorList>
    </citation>
    <scope>NUCLEOTIDE SEQUENCE [LARGE SCALE GENOMIC DNA]</scope>
    <source>
        <strain evidence="4">NIH9.1</strain>
    </source>
</reference>